<keyword evidence="5" id="KW-1185">Reference proteome</keyword>
<dbReference type="STRING" id="282199.GCA_001049735_01163"/>
<feature type="domain" description="Phosphoribosyltransferase" evidence="2">
    <location>
        <begin position="137"/>
        <end position="234"/>
    </location>
</feature>
<proteinExistence type="inferred from homology"/>
<evidence type="ECO:0000259" key="3">
    <source>
        <dbReference type="Pfam" id="PF18912"/>
    </source>
</evidence>
<dbReference type="SUPFAM" id="SSF53271">
    <property type="entry name" value="PRTase-like"/>
    <property type="match status" value="1"/>
</dbReference>
<dbReference type="Pfam" id="PF18912">
    <property type="entry name" value="DZR_2"/>
    <property type="match status" value="1"/>
</dbReference>
<dbReference type="AlphaFoldDB" id="A0A0U1NK60"/>
<evidence type="ECO:0000256" key="1">
    <source>
        <dbReference type="ARBA" id="ARBA00008007"/>
    </source>
</evidence>
<dbReference type="Proteomes" id="UP000048949">
    <property type="component" value="Unassembled WGS sequence"/>
</dbReference>
<dbReference type="Gene3D" id="3.40.50.2020">
    <property type="match status" value="1"/>
</dbReference>
<dbReference type="InterPro" id="IPR051910">
    <property type="entry name" value="ComF/GntX_DNA_util-trans"/>
</dbReference>
<evidence type="ECO:0000313" key="5">
    <source>
        <dbReference type="Proteomes" id="UP000048949"/>
    </source>
</evidence>
<dbReference type="OrthoDB" id="9779910at2"/>
<dbReference type="PANTHER" id="PTHR47505:SF1">
    <property type="entry name" value="DNA UTILIZATION PROTEIN YHGH"/>
    <property type="match status" value="1"/>
</dbReference>
<dbReference type="InterPro" id="IPR044005">
    <property type="entry name" value="DZR_2"/>
</dbReference>
<comment type="similarity">
    <text evidence="1">Belongs to the ComF/GntX family.</text>
</comment>
<evidence type="ECO:0000313" key="4">
    <source>
        <dbReference type="EMBL" id="CRK75121.1"/>
    </source>
</evidence>
<protein>
    <submittedName>
        <fullName evidence="4">DNA utilization protein GntX</fullName>
    </submittedName>
</protein>
<gene>
    <name evidence="4" type="ORF">NIG5292_01164</name>
</gene>
<reference evidence="4 5" key="1">
    <citation type="submission" date="2015-04" db="EMBL/GenBank/DDBJ databases">
        <authorList>
            <person name="Syromyatnikov M.Y."/>
            <person name="Popov V.N."/>
        </authorList>
    </citation>
    <scope>NUCLEOTIDE SEQUENCE [LARGE SCALE GENOMIC DNA]</scope>
    <source>
        <strain evidence="4 5">CECT 5292</strain>
    </source>
</reference>
<dbReference type="PANTHER" id="PTHR47505">
    <property type="entry name" value="DNA UTILIZATION PROTEIN YHGH"/>
    <property type="match status" value="1"/>
</dbReference>
<sequence>MQNPLRLIYPHHCLTCDTLTGGPDALCGDCWGEVSFLNGSVCGKCGAQVMSEVDGMQCDDCLHAPRPWSAGRSVFHYSGFGRRMVLGLKHGDRLDLVRPAAKWMAQHARPLRRDNMLVVPIPLHWSRLFGRRYNQSAELARGLSQQLGLQYGPDVLQRPQRTPMLEGKTRDDRLNILSGAITVNPKRALKIAQRPILLVDDVMTTGATLAEAANALASSRAGEVFVITLARAGKDT</sequence>
<feature type="domain" description="Double zinc ribbon" evidence="3">
    <location>
        <begin position="5"/>
        <end position="62"/>
    </location>
</feature>
<organism evidence="4 5">
    <name type="scientific">Nereida ignava</name>
    <dbReference type="NCBI Taxonomy" id="282199"/>
    <lineage>
        <taxon>Bacteria</taxon>
        <taxon>Pseudomonadati</taxon>
        <taxon>Pseudomonadota</taxon>
        <taxon>Alphaproteobacteria</taxon>
        <taxon>Rhodobacterales</taxon>
        <taxon>Roseobacteraceae</taxon>
        <taxon>Nereida</taxon>
    </lineage>
</organism>
<accession>A0A0U1NK60</accession>
<dbReference type="EMBL" id="CVQV01000005">
    <property type="protein sequence ID" value="CRK75121.1"/>
    <property type="molecule type" value="Genomic_DNA"/>
</dbReference>
<name>A0A0U1NK60_9RHOB</name>
<evidence type="ECO:0000259" key="2">
    <source>
        <dbReference type="Pfam" id="PF00156"/>
    </source>
</evidence>
<dbReference type="CDD" id="cd06223">
    <property type="entry name" value="PRTases_typeI"/>
    <property type="match status" value="1"/>
</dbReference>
<dbReference type="Pfam" id="PF00156">
    <property type="entry name" value="Pribosyltran"/>
    <property type="match status" value="1"/>
</dbReference>
<dbReference type="InterPro" id="IPR029057">
    <property type="entry name" value="PRTase-like"/>
</dbReference>
<dbReference type="InterPro" id="IPR000836">
    <property type="entry name" value="PRTase_dom"/>
</dbReference>